<dbReference type="PATRIC" id="fig|28037.234.peg.1390"/>
<protein>
    <submittedName>
        <fullName evidence="5">ABC transporter, ATP-binding protein</fullName>
    </submittedName>
</protein>
<dbReference type="InterPro" id="IPR051782">
    <property type="entry name" value="ABC_Transporter_VariousFunc"/>
</dbReference>
<keyword evidence="3 5" id="KW-0067">ATP-binding</keyword>
<dbReference type="AlphaFoldDB" id="A0A139Q6Y9"/>
<dbReference type="EMBL" id="LQOA01000039">
    <property type="protein sequence ID" value="KXT98274.1"/>
    <property type="molecule type" value="Genomic_DNA"/>
</dbReference>
<sequence length="212" mass="23918">MYINQIAHAYSNFRLQITNLKLPEGEIIGLLGENGAGKTTLMNMLSGYYEANQTFDVEDFDVDNILYIPSDLEPYPFLTVSEFVTLIINHTGGIKTAEQLISELNLKGKEDTRIEELSQGMRKKLSLINLFIRDIGLLILDEPFNSIDVTYITQLKSILKTFKGKTTILISSHILDTLNDLCDSFILLKNGEVAKTFANTGSIRELEEQLYD</sequence>
<accession>A0A139Q6Y9</accession>
<dbReference type="SUPFAM" id="SSF52540">
    <property type="entry name" value="P-loop containing nucleoside triphosphate hydrolases"/>
    <property type="match status" value="1"/>
</dbReference>
<dbReference type="PANTHER" id="PTHR42939">
    <property type="entry name" value="ABC TRANSPORTER ATP-BINDING PROTEIN ALBC-RELATED"/>
    <property type="match status" value="1"/>
</dbReference>
<dbReference type="InterPro" id="IPR003593">
    <property type="entry name" value="AAA+_ATPase"/>
</dbReference>
<organism evidence="5 6">
    <name type="scientific">Streptococcus mitis</name>
    <dbReference type="NCBI Taxonomy" id="28037"/>
    <lineage>
        <taxon>Bacteria</taxon>
        <taxon>Bacillati</taxon>
        <taxon>Bacillota</taxon>
        <taxon>Bacilli</taxon>
        <taxon>Lactobacillales</taxon>
        <taxon>Streptococcaceae</taxon>
        <taxon>Streptococcus</taxon>
        <taxon>Streptococcus mitis group</taxon>
    </lineage>
</organism>
<dbReference type="Proteomes" id="UP000070136">
    <property type="component" value="Unassembled WGS sequence"/>
</dbReference>
<keyword evidence="1" id="KW-0813">Transport</keyword>
<dbReference type="PANTHER" id="PTHR42939:SF1">
    <property type="entry name" value="ABC TRANSPORTER ATP-BINDING PROTEIN ALBC-RELATED"/>
    <property type="match status" value="1"/>
</dbReference>
<evidence type="ECO:0000256" key="1">
    <source>
        <dbReference type="ARBA" id="ARBA00022448"/>
    </source>
</evidence>
<evidence type="ECO:0000313" key="6">
    <source>
        <dbReference type="Proteomes" id="UP000070136"/>
    </source>
</evidence>
<dbReference type="GO" id="GO:0005524">
    <property type="term" value="F:ATP binding"/>
    <property type="evidence" value="ECO:0007669"/>
    <property type="project" value="UniProtKB-KW"/>
</dbReference>
<feature type="domain" description="ABC transporter" evidence="4">
    <location>
        <begin position="1"/>
        <end position="209"/>
    </location>
</feature>
<dbReference type="InterPro" id="IPR003439">
    <property type="entry name" value="ABC_transporter-like_ATP-bd"/>
</dbReference>
<evidence type="ECO:0000313" key="5">
    <source>
        <dbReference type="EMBL" id="KXT98274.1"/>
    </source>
</evidence>
<dbReference type="InterPro" id="IPR017871">
    <property type="entry name" value="ABC_transporter-like_CS"/>
</dbReference>
<dbReference type="Gene3D" id="3.40.50.300">
    <property type="entry name" value="P-loop containing nucleotide triphosphate hydrolases"/>
    <property type="match status" value="1"/>
</dbReference>
<dbReference type="PROSITE" id="PS00211">
    <property type="entry name" value="ABC_TRANSPORTER_1"/>
    <property type="match status" value="1"/>
</dbReference>
<dbReference type="PROSITE" id="PS50893">
    <property type="entry name" value="ABC_TRANSPORTER_2"/>
    <property type="match status" value="1"/>
</dbReference>
<proteinExistence type="predicted"/>
<evidence type="ECO:0000259" key="4">
    <source>
        <dbReference type="PROSITE" id="PS50893"/>
    </source>
</evidence>
<dbReference type="OrthoDB" id="2365508at2"/>
<reference evidence="5 6" key="1">
    <citation type="submission" date="2016-01" db="EMBL/GenBank/DDBJ databases">
        <title>Highly variable Streptococcus oralis are common among viridans streptococci isolated from primates.</title>
        <authorList>
            <person name="Denapaite D."/>
            <person name="Rieger M."/>
            <person name="Koendgen S."/>
            <person name="Brueckner R."/>
            <person name="Ochigava I."/>
            <person name="Kappeler P."/>
            <person name="Maetz-Rensing K."/>
            <person name="Leendertz F."/>
            <person name="Hakenbeck R."/>
        </authorList>
    </citation>
    <scope>NUCLEOTIDE SEQUENCE [LARGE SCALE GENOMIC DNA]</scope>
    <source>
        <strain evidence="5 6">DD28</strain>
    </source>
</reference>
<gene>
    <name evidence="5" type="ORF">SMIDD28_01328</name>
</gene>
<dbReference type="GO" id="GO:0016887">
    <property type="term" value="F:ATP hydrolysis activity"/>
    <property type="evidence" value="ECO:0007669"/>
    <property type="project" value="InterPro"/>
</dbReference>
<comment type="caution">
    <text evidence="5">The sequence shown here is derived from an EMBL/GenBank/DDBJ whole genome shotgun (WGS) entry which is preliminary data.</text>
</comment>
<evidence type="ECO:0000256" key="3">
    <source>
        <dbReference type="ARBA" id="ARBA00022840"/>
    </source>
</evidence>
<name>A0A139Q6Y9_STRMT</name>
<dbReference type="InterPro" id="IPR027417">
    <property type="entry name" value="P-loop_NTPase"/>
</dbReference>
<evidence type="ECO:0000256" key="2">
    <source>
        <dbReference type="ARBA" id="ARBA00022741"/>
    </source>
</evidence>
<dbReference type="Pfam" id="PF00005">
    <property type="entry name" value="ABC_tran"/>
    <property type="match status" value="1"/>
</dbReference>
<keyword evidence="2" id="KW-0547">Nucleotide-binding</keyword>
<dbReference type="SMART" id="SM00382">
    <property type="entry name" value="AAA"/>
    <property type="match status" value="1"/>
</dbReference>